<evidence type="ECO:0000256" key="8">
    <source>
        <dbReference type="PIRSR" id="PIRSR016262-3"/>
    </source>
</evidence>
<comment type="function">
    <text evidence="4 5">Catalyzes the transfer of endogenously produced octanoic acid from octanoyl-acyl-carrier-protein onto the lipoyl domains of lipoate-dependent enzymes. Lipoyl-ACP can also act as a substrate although octanoyl-ACP is likely to be the physiological substrate.</text>
</comment>
<dbReference type="Proteomes" id="UP000610960">
    <property type="component" value="Unassembled WGS sequence"/>
</dbReference>
<dbReference type="OrthoDB" id="56985at2157"/>
<evidence type="ECO:0000256" key="2">
    <source>
        <dbReference type="ARBA" id="ARBA00022679"/>
    </source>
</evidence>
<evidence type="ECO:0000256" key="3">
    <source>
        <dbReference type="ARBA" id="ARBA00023315"/>
    </source>
</evidence>
<dbReference type="PROSITE" id="PS01313">
    <property type="entry name" value="LIPB"/>
    <property type="match status" value="1"/>
</dbReference>
<dbReference type="Pfam" id="PF21948">
    <property type="entry name" value="LplA-B_cat"/>
    <property type="match status" value="1"/>
</dbReference>
<accession>A0A830GTX6</accession>
<dbReference type="GO" id="GO:0005737">
    <property type="term" value="C:cytoplasm"/>
    <property type="evidence" value="ECO:0007669"/>
    <property type="project" value="UniProtKB-SubCell"/>
</dbReference>
<evidence type="ECO:0000259" key="9">
    <source>
        <dbReference type="PROSITE" id="PS51733"/>
    </source>
</evidence>
<comment type="catalytic activity">
    <reaction evidence="4 5">
        <text>octanoyl-[ACP] + L-lysyl-[protein] = N(6)-octanoyl-L-lysyl-[protein] + holo-[ACP] + H(+)</text>
        <dbReference type="Rhea" id="RHEA:17665"/>
        <dbReference type="Rhea" id="RHEA-COMP:9636"/>
        <dbReference type="Rhea" id="RHEA-COMP:9685"/>
        <dbReference type="Rhea" id="RHEA-COMP:9752"/>
        <dbReference type="Rhea" id="RHEA-COMP:9928"/>
        <dbReference type="ChEBI" id="CHEBI:15378"/>
        <dbReference type="ChEBI" id="CHEBI:29969"/>
        <dbReference type="ChEBI" id="CHEBI:64479"/>
        <dbReference type="ChEBI" id="CHEBI:78463"/>
        <dbReference type="ChEBI" id="CHEBI:78809"/>
        <dbReference type="EC" id="2.3.1.181"/>
    </reaction>
</comment>
<dbReference type="Gene3D" id="3.30.930.10">
    <property type="entry name" value="Bira Bifunctional Protein, Domain 2"/>
    <property type="match status" value="1"/>
</dbReference>
<feature type="domain" description="BPL/LPL catalytic" evidence="9">
    <location>
        <begin position="29"/>
        <end position="201"/>
    </location>
</feature>
<protein>
    <recommendedName>
        <fullName evidence="4">Probable octanoyltransferase</fullName>
        <ecNumber evidence="4">2.3.1.181</ecNumber>
    </recommendedName>
    <alternativeName>
        <fullName evidence="4">Lipoate-protein ligase B</fullName>
    </alternativeName>
    <alternativeName>
        <fullName evidence="4">Lipoyl/octanoyl transferase</fullName>
    </alternativeName>
    <alternativeName>
        <fullName evidence="4">Octanoyl-[acyl-carrier-protein]-protein N-octanoyltransferase</fullName>
    </alternativeName>
</protein>
<feature type="binding site" evidence="4 7">
    <location>
        <begin position="144"/>
        <end position="146"/>
    </location>
    <ligand>
        <name>substrate</name>
    </ligand>
</feature>
<keyword evidence="3 4" id="KW-0012">Acyltransferase</keyword>
<comment type="caution">
    <text evidence="10">The sequence shown here is derived from an EMBL/GenBank/DDBJ whole genome shotgun (WGS) entry which is preliminary data.</text>
</comment>
<dbReference type="CDD" id="cd16444">
    <property type="entry name" value="LipB"/>
    <property type="match status" value="1"/>
</dbReference>
<dbReference type="InterPro" id="IPR004143">
    <property type="entry name" value="BPL_LPL_catalytic"/>
</dbReference>
<dbReference type="GO" id="GO:0033819">
    <property type="term" value="F:lipoyl(octanoyl) transferase activity"/>
    <property type="evidence" value="ECO:0007669"/>
    <property type="project" value="UniProtKB-EC"/>
</dbReference>
<feature type="binding site" evidence="4 7">
    <location>
        <begin position="67"/>
        <end position="74"/>
    </location>
    <ligand>
        <name>substrate</name>
    </ligand>
</feature>
<feature type="binding site" evidence="4 7">
    <location>
        <begin position="131"/>
        <end position="133"/>
    </location>
    <ligand>
        <name>substrate</name>
    </ligand>
</feature>
<evidence type="ECO:0000313" key="10">
    <source>
        <dbReference type="EMBL" id="GGP19819.1"/>
    </source>
</evidence>
<dbReference type="EC" id="2.3.1.181" evidence="4"/>
<dbReference type="NCBIfam" id="TIGR00214">
    <property type="entry name" value="lipB"/>
    <property type="match status" value="1"/>
</dbReference>
<feature type="site" description="Lowers pKa of active site Cys" evidence="4 8">
    <location>
        <position position="128"/>
    </location>
</feature>
<gene>
    <name evidence="4 10" type="primary">lipB</name>
    <name evidence="10" type="ORF">GCM10007981_05040</name>
</gene>
<dbReference type="RefSeq" id="WP_188595867.1">
    <property type="nucleotide sequence ID" value="NZ_BMNL01000001.1"/>
</dbReference>
<evidence type="ECO:0000313" key="11">
    <source>
        <dbReference type="Proteomes" id="UP000610960"/>
    </source>
</evidence>
<dbReference type="PROSITE" id="PS51733">
    <property type="entry name" value="BPL_LPL_CATALYTIC"/>
    <property type="match status" value="1"/>
</dbReference>
<reference evidence="10" key="1">
    <citation type="journal article" date="2014" name="Int. J. Syst. Evol. Microbiol.">
        <title>Complete genome sequence of Corynebacterium casei LMG S-19264T (=DSM 44701T), isolated from a smear-ripened cheese.</title>
        <authorList>
            <consortium name="US DOE Joint Genome Institute (JGI-PGF)"/>
            <person name="Walter F."/>
            <person name="Albersmeier A."/>
            <person name="Kalinowski J."/>
            <person name="Ruckert C."/>
        </authorList>
    </citation>
    <scope>NUCLEOTIDE SEQUENCE</scope>
    <source>
        <strain evidence="10">JCM 10088</strain>
    </source>
</reference>
<dbReference type="AlphaFoldDB" id="A0A830GTX6"/>
<dbReference type="PANTHER" id="PTHR10993">
    <property type="entry name" value="OCTANOYLTRANSFERASE"/>
    <property type="match status" value="1"/>
</dbReference>
<dbReference type="PIRSF" id="PIRSF016262">
    <property type="entry name" value="LPLase"/>
    <property type="match status" value="1"/>
</dbReference>
<evidence type="ECO:0000256" key="1">
    <source>
        <dbReference type="ARBA" id="ARBA00004821"/>
    </source>
</evidence>
<organism evidence="10 11">
    <name type="scientific">Thermocladium modestius</name>
    <dbReference type="NCBI Taxonomy" id="62609"/>
    <lineage>
        <taxon>Archaea</taxon>
        <taxon>Thermoproteota</taxon>
        <taxon>Thermoprotei</taxon>
        <taxon>Thermoproteales</taxon>
        <taxon>Thermoproteaceae</taxon>
        <taxon>Thermocladium</taxon>
    </lineage>
</organism>
<comment type="similarity">
    <text evidence="4 5">Belongs to the LipB family.</text>
</comment>
<reference evidence="10" key="2">
    <citation type="submission" date="2020-09" db="EMBL/GenBank/DDBJ databases">
        <authorList>
            <person name="Sun Q."/>
            <person name="Ohkuma M."/>
        </authorList>
    </citation>
    <scope>NUCLEOTIDE SEQUENCE</scope>
    <source>
        <strain evidence="10">JCM 10088</strain>
    </source>
</reference>
<dbReference type="InterPro" id="IPR045864">
    <property type="entry name" value="aa-tRNA-synth_II/BPL/LPL"/>
</dbReference>
<dbReference type="UniPathway" id="UPA00538">
    <property type="reaction ID" value="UER00592"/>
</dbReference>
<proteinExistence type="inferred from homology"/>
<evidence type="ECO:0000256" key="7">
    <source>
        <dbReference type="PIRSR" id="PIRSR016262-2"/>
    </source>
</evidence>
<name>A0A830GTX6_9CREN</name>
<dbReference type="InterPro" id="IPR020605">
    <property type="entry name" value="Octanoyltransferase_CS"/>
</dbReference>
<comment type="subcellular location">
    <subcellularLocation>
        <location evidence="4">Cytoplasm</location>
    </subcellularLocation>
</comment>
<keyword evidence="4" id="KW-0963">Cytoplasm</keyword>
<evidence type="ECO:0000256" key="6">
    <source>
        <dbReference type="PIRSR" id="PIRSR016262-1"/>
    </source>
</evidence>
<evidence type="ECO:0000256" key="5">
    <source>
        <dbReference type="PIRNR" id="PIRNR016262"/>
    </source>
</evidence>
<keyword evidence="2 4" id="KW-0808">Transferase</keyword>
<dbReference type="GO" id="GO:0009249">
    <property type="term" value="P:protein lipoylation"/>
    <property type="evidence" value="ECO:0007669"/>
    <property type="project" value="InterPro"/>
</dbReference>
<dbReference type="SUPFAM" id="SSF55681">
    <property type="entry name" value="Class II aaRS and biotin synthetases"/>
    <property type="match status" value="1"/>
</dbReference>
<dbReference type="HAMAP" id="MF_00013">
    <property type="entry name" value="LipB"/>
    <property type="match status" value="1"/>
</dbReference>
<feature type="active site" description="Acyl-thioester intermediate" evidence="4 6">
    <location>
        <position position="162"/>
    </location>
</feature>
<dbReference type="NCBIfam" id="NF010925">
    <property type="entry name" value="PRK14345.1"/>
    <property type="match status" value="1"/>
</dbReference>
<comment type="miscellaneous">
    <text evidence="4">In the reaction, the free carboxyl group of octanoic acid is attached via an amide linkage to the epsilon-amino group of a specific lysine residue of lipoyl domains of lipoate-dependent enzymes.</text>
</comment>
<dbReference type="EMBL" id="BMNL01000001">
    <property type="protein sequence ID" value="GGP19819.1"/>
    <property type="molecule type" value="Genomic_DNA"/>
</dbReference>
<sequence length="225" mass="25008">MAYLLDLGFMRYGEAWAVMRAVHEARARDELPDTLITVIHDHVYTTGRKGNAANLLKPVLPLYWVERGGDITYHGPGQLVYYFVFKLKSPIGDFITLMEDAVISALSTYGIEARHNPSHRGVWVGDRKICSIGVAVSEGVTYHGFALNVNTDLSFFSYINPCGLDSSKITSMKEVLGVDVPIDEVKARVTEGVARSFGVEFKEVRLRDLEGLIDPAKYGEPVRLV</sequence>
<comment type="pathway">
    <text evidence="1 4 5">Protein modification; protein lipoylation via endogenous pathway; protein N(6)-(lipoyl)lysine from octanoyl-[acyl-carrier-protein]: step 1/2.</text>
</comment>
<dbReference type="PANTHER" id="PTHR10993:SF7">
    <property type="entry name" value="LIPOYLTRANSFERASE 2, MITOCHONDRIAL-RELATED"/>
    <property type="match status" value="1"/>
</dbReference>
<keyword evidence="11" id="KW-1185">Reference proteome</keyword>
<dbReference type="InterPro" id="IPR000544">
    <property type="entry name" value="Octanoyltransferase"/>
</dbReference>
<evidence type="ECO:0000256" key="4">
    <source>
        <dbReference type="HAMAP-Rule" id="MF_00013"/>
    </source>
</evidence>